<dbReference type="Proteomes" id="UP000310334">
    <property type="component" value="Unassembled WGS sequence"/>
</dbReference>
<dbReference type="RefSeq" id="WP_136354068.1">
    <property type="nucleotide sequence ID" value="NZ_CP046266.1"/>
</dbReference>
<protein>
    <submittedName>
        <fullName evidence="1">Uncharacterized protein</fullName>
    </submittedName>
</protein>
<reference evidence="1 2" key="1">
    <citation type="submission" date="2019-04" db="EMBL/GenBank/DDBJ databases">
        <title>Bacillus sediminilitoris sp. nov., isolated from a tidal flat sediment on the East China Sea.</title>
        <authorList>
            <person name="Wei Y."/>
            <person name="Mao H."/>
            <person name="Fang J."/>
        </authorList>
    </citation>
    <scope>NUCLEOTIDE SEQUENCE [LARGE SCALE GENOMIC DNA]</scope>
    <source>
        <strain evidence="1 2">DSL-17</strain>
    </source>
</reference>
<sequence length="188" mass="21515">MAQVDEALDLSVYEYIIWILDHSISIPIEMQLQLVHPTFSKSTAQLLDVAAAQLIQTGQVKYPLNVCAFSGGGPFASLMESDRLKAITLLERLELNLENLPSPYQNNPGLIQNMMDVLNQLTMFGHYSEWNAYGSTRLLPPESRRIEYFPPGWIEVQYPGPAFGYRDFRGYLMAFPHKRGEDSWRKRT</sequence>
<accession>A0A4S4BWV9</accession>
<dbReference type="EMBL" id="SSNT01000008">
    <property type="protein sequence ID" value="THF79688.1"/>
    <property type="molecule type" value="Genomic_DNA"/>
</dbReference>
<comment type="caution">
    <text evidence="1">The sequence shown here is derived from an EMBL/GenBank/DDBJ whole genome shotgun (WGS) entry which is preliminary data.</text>
</comment>
<gene>
    <name evidence="1" type="ORF">E6W99_11780</name>
</gene>
<evidence type="ECO:0000313" key="2">
    <source>
        <dbReference type="Proteomes" id="UP000310334"/>
    </source>
</evidence>
<organism evidence="1 2">
    <name type="scientific">Metabacillus sediminilitoris</name>
    <dbReference type="NCBI Taxonomy" id="2567941"/>
    <lineage>
        <taxon>Bacteria</taxon>
        <taxon>Bacillati</taxon>
        <taxon>Bacillota</taxon>
        <taxon>Bacilli</taxon>
        <taxon>Bacillales</taxon>
        <taxon>Bacillaceae</taxon>
        <taxon>Metabacillus</taxon>
    </lineage>
</organism>
<name>A0A4S4BWV9_9BACI</name>
<evidence type="ECO:0000313" key="1">
    <source>
        <dbReference type="EMBL" id="THF79688.1"/>
    </source>
</evidence>
<dbReference type="AlphaFoldDB" id="A0A4S4BWV9"/>
<keyword evidence="2" id="KW-1185">Reference proteome</keyword>
<dbReference type="OrthoDB" id="1927593at2"/>
<proteinExistence type="predicted"/>